<keyword evidence="3" id="KW-0408">Iron</keyword>
<dbReference type="GO" id="GO:0009055">
    <property type="term" value="F:electron transfer activity"/>
    <property type="evidence" value="ECO:0007669"/>
    <property type="project" value="InterPro"/>
</dbReference>
<reference evidence="5" key="1">
    <citation type="submission" date="2018-06" db="EMBL/GenBank/DDBJ databases">
        <authorList>
            <person name="Zhirakovskaya E."/>
        </authorList>
    </citation>
    <scope>NUCLEOTIDE SEQUENCE</scope>
</reference>
<sequence>MKMKNYILLIFFVLNFGFVVNAQEWTVPAEEAEKVSPYIFEEDMVADGEVLYENSCTSCHGTPTENNFMPFSPPPGDPASEQFQSQPDGALFYKIQKGRGVMPVFENILAGEEIWSLVAYIRSFNKEYVQPEFDYGDEVLSELKFDLDFDENIDKLVVKVFSDGEVEEGIDVSAFVVGMFGKFPLGKTKTNELGLAYLDVDPSLPGDKQGNLDILVRVKKGYAIEKAITSM</sequence>
<protein>
    <recommendedName>
        <fullName evidence="4">Cytochrome c domain-containing protein</fullName>
    </recommendedName>
</protein>
<keyword evidence="1" id="KW-0349">Heme</keyword>
<dbReference type="SUPFAM" id="SSF46626">
    <property type="entry name" value="Cytochrome c"/>
    <property type="match status" value="1"/>
</dbReference>
<evidence type="ECO:0000256" key="3">
    <source>
        <dbReference type="ARBA" id="ARBA00023004"/>
    </source>
</evidence>
<organism evidence="5">
    <name type="scientific">hydrothermal vent metagenome</name>
    <dbReference type="NCBI Taxonomy" id="652676"/>
    <lineage>
        <taxon>unclassified sequences</taxon>
        <taxon>metagenomes</taxon>
        <taxon>ecological metagenomes</taxon>
    </lineage>
</organism>
<feature type="non-terminal residue" evidence="5">
    <location>
        <position position="231"/>
    </location>
</feature>
<evidence type="ECO:0000256" key="1">
    <source>
        <dbReference type="ARBA" id="ARBA00022617"/>
    </source>
</evidence>
<accession>A0A3B0TLL1</accession>
<dbReference type="InterPro" id="IPR009056">
    <property type="entry name" value="Cyt_c-like_dom"/>
</dbReference>
<evidence type="ECO:0000256" key="2">
    <source>
        <dbReference type="ARBA" id="ARBA00022723"/>
    </source>
</evidence>
<evidence type="ECO:0000313" key="5">
    <source>
        <dbReference type="EMBL" id="VAW17540.1"/>
    </source>
</evidence>
<dbReference type="EMBL" id="UOEP01000075">
    <property type="protein sequence ID" value="VAW17540.1"/>
    <property type="molecule type" value="Genomic_DNA"/>
</dbReference>
<dbReference type="AlphaFoldDB" id="A0A3B0TLL1"/>
<dbReference type="GO" id="GO:0020037">
    <property type="term" value="F:heme binding"/>
    <property type="evidence" value="ECO:0007669"/>
    <property type="project" value="InterPro"/>
</dbReference>
<dbReference type="InterPro" id="IPR036909">
    <property type="entry name" value="Cyt_c-like_dom_sf"/>
</dbReference>
<keyword evidence="2" id="KW-0479">Metal-binding</keyword>
<dbReference type="Gene3D" id="1.10.760.10">
    <property type="entry name" value="Cytochrome c-like domain"/>
    <property type="match status" value="1"/>
</dbReference>
<feature type="domain" description="Cytochrome c" evidence="4">
    <location>
        <begin position="43"/>
        <end position="125"/>
    </location>
</feature>
<dbReference type="GO" id="GO:0046872">
    <property type="term" value="F:metal ion binding"/>
    <property type="evidence" value="ECO:0007669"/>
    <property type="project" value="UniProtKB-KW"/>
</dbReference>
<gene>
    <name evidence="5" type="ORF">MNBD_BACTEROID01-2314</name>
</gene>
<name>A0A3B0TLL1_9ZZZZ</name>
<dbReference type="Pfam" id="PF13442">
    <property type="entry name" value="Cytochrome_CBB3"/>
    <property type="match status" value="1"/>
</dbReference>
<proteinExistence type="predicted"/>
<dbReference type="PROSITE" id="PS51007">
    <property type="entry name" value="CYTC"/>
    <property type="match status" value="1"/>
</dbReference>
<evidence type="ECO:0000259" key="4">
    <source>
        <dbReference type="PROSITE" id="PS51007"/>
    </source>
</evidence>